<dbReference type="HOGENOM" id="CLU_2754707_0_0_6"/>
<dbReference type="PATRIC" id="fig|1141660.3.peg.679"/>
<organism evidence="2 3">
    <name type="scientific">Providencia sneebia DSM 19967</name>
    <dbReference type="NCBI Taxonomy" id="1141660"/>
    <lineage>
        <taxon>Bacteria</taxon>
        <taxon>Pseudomonadati</taxon>
        <taxon>Pseudomonadota</taxon>
        <taxon>Gammaproteobacteria</taxon>
        <taxon>Enterobacterales</taxon>
        <taxon>Morganellaceae</taxon>
        <taxon>Providencia</taxon>
    </lineage>
</organism>
<proteinExistence type="predicted"/>
<dbReference type="SUPFAM" id="SSF141729">
    <property type="entry name" value="FimD N-terminal domain-like"/>
    <property type="match status" value="1"/>
</dbReference>
<dbReference type="InterPro" id="IPR037224">
    <property type="entry name" value="PapC_N_sf"/>
</dbReference>
<dbReference type="Pfam" id="PF13954">
    <property type="entry name" value="PapC_N"/>
    <property type="match status" value="1"/>
</dbReference>
<comment type="caution">
    <text evidence="2">The sequence shown here is derived from an EMBL/GenBank/DDBJ whole genome shotgun (WGS) entry which is preliminary data.</text>
</comment>
<dbReference type="AlphaFoldDB" id="K8WVV6"/>
<gene>
    <name evidence="2" type="ORF">OO7_03355</name>
</gene>
<name>K8WVV6_9GAMM</name>
<reference evidence="2 3" key="1">
    <citation type="journal article" date="2012" name="BMC Genomics">
        <title>Comparative genomics of bacteria in the genus Providencia isolated from wild Drosophila melanogaster.</title>
        <authorList>
            <person name="Galac M.R."/>
            <person name="Lazzaro B.P."/>
        </authorList>
    </citation>
    <scope>NUCLEOTIDE SEQUENCE [LARGE SCALE GENOMIC DNA]</scope>
    <source>
        <strain evidence="2 3">DSM 19967</strain>
    </source>
</reference>
<accession>K8WVV6</accession>
<feature type="domain" description="PapC N-terminal" evidence="1">
    <location>
        <begin position="30"/>
        <end position="69"/>
    </location>
</feature>
<evidence type="ECO:0000313" key="3">
    <source>
        <dbReference type="Proteomes" id="UP000010290"/>
    </source>
</evidence>
<dbReference type="Proteomes" id="UP000010290">
    <property type="component" value="Chromosome"/>
</dbReference>
<sequence>MFFLKRCIGNRLFISIILIVLIPRISIAIEFNMNVIDALDRDNIDIRHFSNPNFIFPGEYLVDVTLNGNK</sequence>
<protein>
    <submittedName>
        <fullName evidence="2">Fimbrial biogenesis outer membrane usher protein</fullName>
    </submittedName>
</protein>
<dbReference type="EMBL" id="AKKN01000004">
    <property type="protein sequence ID" value="EKT60325.1"/>
    <property type="molecule type" value="Genomic_DNA"/>
</dbReference>
<evidence type="ECO:0000313" key="2">
    <source>
        <dbReference type="EMBL" id="EKT60325.1"/>
    </source>
</evidence>
<keyword evidence="3" id="KW-1185">Reference proteome</keyword>
<evidence type="ECO:0000259" key="1">
    <source>
        <dbReference type="Pfam" id="PF13954"/>
    </source>
</evidence>
<dbReference type="Gene3D" id="3.10.20.410">
    <property type="match status" value="1"/>
</dbReference>
<dbReference type="InterPro" id="IPR025885">
    <property type="entry name" value="PapC_N"/>
</dbReference>